<sequence length="166" mass="17982">MGRVGEFVNWAVATAPAGYPVVMCGDFNVDIGHLPESDVSLSRQTTPASSRYIKADGVTPQDGTNDGCICGMGAGQQVGDPSTFPALFTMNPMAQVQQADTRLFFGKTRDQFMQEHVHYKLQAQAKVLPDDRLFALGKLSFSQQFQNMQMMMGAPMMGPGGPPMVQ</sequence>
<organism evidence="1">
    <name type="scientific">viral metagenome</name>
    <dbReference type="NCBI Taxonomy" id="1070528"/>
    <lineage>
        <taxon>unclassified sequences</taxon>
        <taxon>metagenomes</taxon>
        <taxon>organismal metagenomes</taxon>
    </lineage>
</organism>
<reference evidence="1" key="1">
    <citation type="submission" date="2017-04" db="EMBL/GenBank/DDBJ databases">
        <title>Unveiling RNA virosphere associated with marine microorganisms.</title>
        <authorList>
            <person name="Urayama S."/>
            <person name="Takaki Y."/>
            <person name="Nishi S."/>
            <person name="Yoshida Y."/>
            <person name="Deguchi S."/>
            <person name="Takai K."/>
            <person name="Nunoura T."/>
        </authorList>
    </citation>
    <scope>NUCLEOTIDE SEQUENCE</scope>
</reference>
<proteinExistence type="predicted"/>
<dbReference type="AlphaFoldDB" id="A0A2V0RJM7"/>
<comment type="caution">
    <text evidence="1">The sequence shown here is derived from an EMBL/GenBank/DDBJ whole genome shotgun (WGS) entry which is preliminary data.</text>
</comment>
<protein>
    <submittedName>
        <fullName evidence="1">Uncharacterized protein</fullName>
    </submittedName>
</protein>
<dbReference type="EMBL" id="BDQD01000123">
    <property type="protein sequence ID" value="GBH22685.1"/>
    <property type="molecule type" value="Genomic_RNA"/>
</dbReference>
<name>A0A2V0RJM7_9ZZZZ</name>
<accession>A0A2V0RJM7</accession>
<evidence type="ECO:0000313" key="1">
    <source>
        <dbReference type="EMBL" id="GBH22685.1"/>
    </source>
</evidence>